<feature type="region of interest" description="Disordered" evidence="1">
    <location>
        <begin position="294"/>
        <end position="317"/>
    </location>
</feature>
<dbReference type="AlphaFoldDB" id="A0A438GI80"/>
<feature type="compositionally biased region" description="Polar residues" evidence="1">
    <location>
        <begin position="252"/>
        <end position="261"/>
    </location>
</feature>
<reference evidence="2 3" key="1">
    <citation type="journal article" date="2018" name="PLoS Genet.">
        <title>Population sequencing reveals clonal diversity and ancestral inbreeding in the grapevine cultivar Chardonnay.</title>
        <authorList>
            <person name="Roach M.J."/>
            <person name="Johnson D.L."/>
            <person name="Bohlmann J."/>
            <person name="van Vuuren H.J."/>
            <person name="Jones S.J."/>
            <person name="Pretorius I.S."/>
            <person name="Schmidt S.A."/>
            <person name="Borneman A.R."/>
        </authorList>
    </citation>
    <scope>NUCLEOTIDE SEQUENCE [LARGE SCALE GENOMIC DNA]</scope>
    <source>
        <strain evidence="3">cv. Chardonnay</strain>
        <tissue evidence="2">Leaf</tissue>
    </source>
</reference>
<name>A0A438GI80_VITVI</name>
<evidence type="ECO:0000313" key="2">
    <source>
        <dbReference type="EMBL" id="RVW71897.1"/>
    </source>
</evidence>
<proteinExistence type="predicted"/>
<evidence type="ECO:0000313" key="3">
    <source>
        <dbReference type="Proteomes" id="UP000288805"/>
    </source>
</evidence>
<sequence length="317" mass="35855">MSPYRLVYGKACHLLVELEYKAWWAIKKLNMDLSRAGLKRFLDLNELEELRNDVYINSKIAKKRLKSGMISWGDFKAVGHVLKESWQRKNPEEKKIHQGISHTLAKISQGMRNPSQICHPVPLFWFHLCSHAPPFASHSSVPLLFDTPLRAWTRDPFLHFHMAQTRGALAALRRVALQGREPSLLRCLMIRHPRRPPAPQIPHSEGGVPTSPSSSAPQRKYETRRPATTQRVTTSHPQSSMECPPTKKARTSGPSESSRASQPEPPVATHARALANSELPSDMSPGFIIRHQMLTTPPIEGNSDCRSRSFHSESYFD</sequence>
<protein>
    <submittedName>
        <fullName evidence="2">Uncharacterized protein</fullName>
    </submittedName>
</protein>
<feature type="region of interest" description="Disordered" evidence="1">
    <location>
        <begin position="193"/>
        <end position="268"/>
    </location>
</feature>
<accession>A0A438GI80</accession>
<feature type="compositionally biased region" description="Polar residues" evidence="1">
    <location>
        <begin position="226"/>
        <end position="241"/>
    </location>
</feature>
<gene>
    <name evidence="2" type="ORF">CK203_058400</name>
</gene>
<dbReference type="EMBL" id="QGNW01000427">
    <property type="protein sequence ID" value="RVW71897.1"/>
    <property type="molecule type" value="Genomic_DNA"/>
</dbReference>
<dbReference type="Proteomes" id="UP000288805">
    <property type="component" value="Unassembled WGS sequence"/>
</dbReference>
<evidence type="ECO:0000256" key="1">
    <source>
        <dbReference type="SAM" id="MobiDB-lite"/>
    </source>
</evidence>
<organism evidence="2 3">
    <name type="scientific">Vitis vinifera</name>
    <name type="common">Grape</name>
    <dbReference type="NCBI Taxonomy" id="29760"/>
    <lineage>
        <taxon>Eukaryota</taxon>
        <taxon>Viridiplantae</taxon>
        <taxon>Streptophyta</taxon>
        <taxon>Embryophyta</taxon>
        <taxon>Tracheophyta</taxon>
        <taxon>Spermatophyta</taxon>
        <taxon>Magnoliopsida</taxon>
        <taxon>eudicotyledons</taxon>
        <taxon>Gunneridae</taxon>
        <taxon>Pentapetalae</taxon>
        <taxon>rosids</taxon>
        <taxon>Vitales</taxon>
        <taxon>Vitaceae</taxon>
        <taxon>Viteae</taxon>
        <taxon>Vitis</taxon>
    </lineage>
</organism>
<comment type="caution">
    <text evidence="2">The sequence shown here is derived from an EMBL/GenBank/DDBJ whole genome shotgun (WGS) entry which is preliminary data.</text>
</comment>